<dbReference type="AlphaFoldDB" id="A6G383"/>
<accession>A6G383</accession>
<sequence>MSTQLCFFATLIFLAAHLYGERRAASPAYLAATKLGASTGFLATAIVNGAFDSAFGQWIFVGLALSWVGDACLLGKARAPFLAGLVAFLLGHVGYVVAFAVRGLDVNATLTAIPLLFGVALIVDRWLRSHVDGGMRAAVRAYIVVISMMLACAVGAWRGGAPPIALIGALAFYLSDLSVARERFVESNFINRAWGLPAYYLGQLCLAMAV</sequence>
<reference evidence="7 8" key="1">
    <citation type="submission" date="2007-06" db="EMBL/GenBank/DDBJ databases">
        <authorList>
            <person name="Shimkets L."/>
            <person name="Ferriera S."/>
            <person name="Johnson J."/>
            <person name="Kravitz S."/>
            <person name="Beeson K."/>
            <person name="Sutton G."/>
            <person name="Rogers Y.-H."/>
            <person name="Friedman R."/>
            <person name="Frazier M."/>
            <person name="Venter J.C."/>
        </authorList>
    </citation>
    <scope>NUCLEOTIDE SEQUENCE [LARGE SCALE GENOMIC DNA]</scope>
    <source>
        <strain evidence="7 8">SIR-1</strain>
    </source>
</reference>
<evidence type="ECO:0000256" key="6">
    <source>
        <dbReference type="SAM" id="Phobius"/>
    </source>
</evidence>
<keyword evidence="8" id="KW-1185">Reference proteome</keyword>
<comment type="similarity">
    <text evidence="2">Belongs to the TMEM86 family.</text>
</comment>
<protein>
    <recommendedName>
        <fullName evidence="9">YhhN-like protein</fullName>
    </recommendedName>
</protein>
<proteinExistence type="inferred from homology"/>
<dbReference type="RefSeq" id="WP_006971182.1">
    <property type="nucleotide sequence ID" value="NZ_ABCS01000017.1"/>
</dbReference>
<comment type="subcellular location">
    <subcellularLocation>
        <location evidence="1">Membrane</location>
        <topology evidence="1">Multi-pass membrane protein</topology>
    </subcellularLocation>
</comment>
<evidence type="ECO:0000256" key="1">
    <source>
        <dbReference type="ARBA" id="ARBA00004141"/>
    </source>
</evidence>
<dbReference type="STRING" id="391625.PPSIR1_16640"/>
<dbReference type="Proteomes" id="UP000005801">
    <property type="component" value="Unassembled WGS sequence"/>
</dbReference>
<dbReference type="GO" id="GO:0016020">
    <property type="term" value="C:membrane"/>
    <property type="evidence" value="ECO:0007669"/>
    <property type="project" value="UniProtKB-SubCell"/>
</dbReference>
<keyword evidence="4 6" id="KW-1133">Transmembrane helix</keyword>
<feature type="transmembrane region" description="Helical" evidence="6">
    <location>
        <begin position="139"/>
        <end position="157"/>
    </location>
</feature>
<dbReference type="PANTHER" id="PTHR31885:SF6">
    <property type="entry name" value="GH04784P"/>
    <property type="match status" value="1"/>
</dbReference>
<evidence type="ECO:0000313" key="8">
    <source>
        <dbReference type="Proteomes" id="UP000005801"/>
    </source>
</evidence>
<dbReference type="PANTHER" id="PTHR31885">
    <property type="entry name" value="GH04784P"/>
    <property type="match status" value="1"/>
</dbReference>
<gene>
    <name evidence="7" type="ORF">PPSIR1_16640</name>
</gene>
<evidence type="ECO:0000256" key="5">
    <source>
        <dbReference type="ARBA" id="ARBA00023136"/>
    </source>
</evidence>
<dbReference type="OrthoDB" id="345840at2"/>
<organism evidence="7 8">
    <name type="scientific">Plesiocystis pacifica SIR-1</name>
    <dbReference type="NCBI Taxonomy" id="391625"/>
    <lineage>
        <taxon>Bacteria</taxon>
        <taxon>Pseudomonadati</taxon>
        <taxon>Myxococcota</taxon>
        <taxon>Polyangia</taxon>
        <taxon>Nannocystales</taxon>
        <taxon>Nannocystaceae</taxon>
        <taxon>Plesiocystis</taxon>
    </lineage>
</organism>
<name>A6G383_9BACT</name>
<comment type="caution">
    <text evidence="7">The sequence shown here is derived from an EMBL/GenBank/DDBJ whole genome shotgun (WGS) entry which is preliminary data.</text>
</comment>
<evidence type="ECO:0000256" key="2">
    <source>
        <dbReference type="ARBA" id="ARBA00007375"/>
    </source>
</evidence>
<dbReference type="eggNOG" id="COG3714">
    <property type="taxonomic scope" value="Bacteria"/>
</dbReference>
<dbReference type="InterPro" id="IPR012506">
    <property type="entry name" value="TMEM86B-like"/>
</dbReference>
<evidence type="ECO:0008006" key="9">
    <source>
        <dbReference type="Google" id="ProtNLM"/>
    </source>
</evidence>
<evidence type="ECO:0000256" key="3">
    <source>
        <dbReference type="ARBA" id="ARBA00022692"/>
    </source>
</evidence>
<dbReference type="Pfam" id="PF07947">
    <property type="entry name" value="YhhN"/>
    <property type="match status" value="1"/>
</dbReference>
<feature type="transmembrane region" description="Helical" evidence="6">
    <location>
        <begin position="107"/>
        <end position="127"/>
    </location>
</feature>
<dbReference type="GO" id="GO:0016787">
    <property type="term" value="F:hydrolase activity"/>
    <property type="evidence" value="ECO:0007669"/>
    <property type="project" value="TreeGrafter"/>
</dbReference>
<dbReference type="EMBL" id="ABCS01000017">
    <property type="protein sequence ID" value="EDM79708.1"/>
    <property type="molecule type" value="Genomic_DNA"/>
</dbReference>
<feature type="transmembrane region" description="Helical" evidence="6">
    <location>
        <begin position="81"/>
        <end position="101"/>
    </location>
</feature>
<evidence type="ECO:0000313" key="7">
    <source>
        <dbReference type="EMBL" id="EDM79708.1"/>
    </source>
</evidence>
<keyword evidence="3 6" id="KW-0812">Transmembrane</keyword>
<evidence type="ECO:0000256" key="4">
    <source>
        <dbReference type="ARBA" id="ARBA00022989"/>
    </source>
</evidence>
<keyword evidence="5 6" id="KW-0472">Membrane</keyword>